<proteinExistence type="predicted"/>
<dbReference type="HOGENOM" id="CLU_2998096_0_0_1"/>
<sequence>MYPHKPLVVLSSTGWRYDSRESRAESSSSGTWRQRRECTGMALAGKDGTNQNVEPGR</sequence>
<name>L8WHE2_THACA</name>
<reference evidence="1 2" key="1">
    <citation type="journal article" date="2013" name="Nat. Commun.">
        <title>The evolution and pathogenic mechanisms of the rice sheath blight pathogen.</title>
        <authorList>
            <person name="Zheng A."/>
            <person name="Lin R."/>
            <person name="Xu L."/>
            <person name="Qin P."/>
            <person name="Tang C."/>
            <person name="Ai P."/>
            <person name="Zhang D."/>
            <person name="Liu Y."/>
            <person name="Sun Z."/>
            <person name="Feng H."/>
            <person name="Wang Y."/>
            <person name="Chen Y."/>
            <person name="Liang X."/>
            <person name="Fu R."/>
            <person name="Li Q."/>
            <person name="Zhang J."/>
            <person name="Yu X."/>
            <person name="Xie Z."/>
            <person name="Ding L."/>
            <person name="Guan P."/>
            <person name="Tang J."/>
            <person name="Liang Y."/>
            <person name="Wang S."/>
            <person name="Deng Q."/>
            <person name="Li S."/>
            <person name="Zhu J."/>
            <person name="Wang L."/>
            <person name="Liu H."/>
            <person name="Li P."/>
        </authorList>
    </citation>
    <scope>NUCLEOTIDE SEQUENCE [LARGE SCALE GENOMIC DNA]</scope>
    <source>
        <strain evidence="2">AG-1 IA</strain>
    </source>
</reference>
<accession>L8WHE2</accession>
<gene>
    <name evidence="1" type="ORF">AG1IA_09823</name>
</gene>
<evidence type="ECO:0000313" key="1">
    <source>
        <dbReference type="EMBL" id="ELU36147.1"/>
    </source>
</evidence>
<protein>
    <submittedName>
        <fullName evidence="1">Uncharacterized protein</fullName>
    </submittedName>
</protein>
<dbReference type="EMBL" id="AFRT01004177">
    <property type="protein sequence ID" value="ELU36147.1"/>
    <property type="molecule type" value="Genomic_DNA"/>
</dbReference>
<keyword evidence="2" id="KW-1185">Reference proteome</keyword>
<comment type="caution">
    <text evidence="1">The sequence shown here is derived from an EMBL/GenBank/DDBJ whole genome shotgun (WGS) entry which is preliminary data.</text>
</comment>
<organism evidence="1 2">
    <name type="scientific">Thanatephorus cucumeris (strain AG1-IA)</name>
    <name type="common">Rice sheath blight fungus</name>
    <name type="synonym">Rhizoctonia solani</name>
    <dbReference type="NCBI Taxonomy" id="983506"/>
    <lineage>
        <taxon>Eukaryota</taxon>
        <taxon>Fungi</taxon>
        <taxon>Dikarya</taxon>
        <taxon>Basidiomycota</taxon>
        <taxon>Agaricomycotina</taxon>
        <taxon>Agaricomycetes</taxon>
        <taxon>Cantharellales</taxon>
        <taxon>Ceratobasidiaceae</taxon>
        <taxon>Rhizoctonia</taxon>
        <taxon>Rhizoctonia solani AG-1</taxon>
    </lineage>
</organism>
<dbReference type="Proteomes" id="UP000011668">
    <property type="component" value="Unassembled WGS sequence"/>
</dbReference>
<evidence type="ECO:0000313" key="2">
    <source>
        <dbReference type="Proteomes" id="UP000011668"/>
    </source>
</evidence>
<dbReference type="AlphaFoldDB" id="L8WHE2"/>